<proteinExistence type="predicted"/>
<organism evidence="1 2">
    <name type="scientific">Plectonema phage JingP1</name>
    <dbReference type="NCBI Taxonomy" id="2961687"/>
    <lineage>
        <taxon>Viruses</taxon>
        <taxon>Duplodnaviria</taxon>
        <taxon>Heunggongvirae</taxon>
        <taxon>Uroviricota</taxon>
        <taxon>Caudoviricetes</taxon>
        <taxon>Saffermanviridae</taxon>
        <taxon>Morrisvirus</taxon>
        <taxon>Morrisvirus JingP1</taxon>
    </lineage>
</organism>
<dbReference type="EMBL" id="ON677538">
    <property type="protein sequence ID" value="UTQ79802.1"/>
    <property type="molecule type" value="Genomic_DNA"/>
</dbReference>
<evidence type="ECO:0000313" key="1">
    <source>
        <dbReference type="EMBL" id="UTQ79802.1"/>
    </source>
</evidence>
<reference evidence="1" key="1">
    <citation type="submission" date="2022-06" db="EMBL/GenBank/DDBJ databases">
        <authorList>
            <person name="He X."/>
            <person name="Cao L."/>
            <person name="Zhang S."/>
            <person name="Xiao J."/>
            <person name="Tong Y."/>
        </authorList>
    </citation>
    <scope>NUCLEOTIDE SEQUENCE</scope>
</reference>
<sequence>MTKRKPNTQYFVGVLSKRGVFVVDRSLPHPSYEDAYNCMLEVKRIQPGMYTIIALN</sequence>
<evidence type="ECO:0000313" key="2">
    <source>
        <dbReference type="Proteomes" id="UP001059684"/>
    </source>
</evidence>
<protein>
    <submittedName>
        <fullName evidence="1">Uncharacterized protein</fullName>
    </submittedName>
</protein>
<keyword evidence="2" id="KW-1185">Reference proteome</keyword>
<accession>A0A9E7NPE3</accession>
<dbReference type="Proteomes" id="UP001059684">
    <property type="component" value="Segment"/>
</dbReference>
<name>A0A9E7NPE3_9CAUD</name>